<evidence type="ECO:0000313" key="2">
    <source>
        <dbReference type="EMBL" id="MFD1095698.1"/>
    </source>
</evidence>
<comment type="caution">
    <text evidence="2">The sequence shown here is derived from an EMBL/GenBank/DDBJ whole genome shotgun (WGS) entry which is preliminary data.</text>
</comment>
<feature type="transmembrane region" description="Helical" evidence="1">
    <location>
        <begin position="76"/>
        <end position="96"/>
    </location>
</feature>
<keyword evidence="3" id="KW-1185">Reference proteome</keyword>
<keyword evidence="1" id="KW-0472">Membrane</keyword>
<feature type="transmembrane region" description="Helical" evidence="1">
    <location>
        <begin position="38"/>
        <end position="56"/>
    </location>
</feature>
<accession>A0ABW3NPX1</accession>
<dbReference type="InterPro" id="IPR025250">
    <property type="entry name" value="DUF4199"/>
</dbReference>
<dbReference type="Pfam" id="PF13858">
    <property type="entry name" value="DUF4199"/>
    <property type="match status" value="1"/>
</dbReference>
<evidence type="ECO:0000256" key="1">
    <source>
        <dbReference type="SAM" id="Phobius"/>
    </source>
</evidence>
<organism evidence="2 3">
    <name type="scientific">Salegentibacter chungangensis</name>
    <dbReference type="NCBI Taxonomy" id="1335724"/>
    <lineage>
        <taxon>Bacteria</taxon>
        <taxon>Pseudomonadati</taxon>
        <taxon>Bacteroidota</taxon>
        <taxon>Flavobacteriia</taxon>
        <taxon>Flavobacteriales</taxon>
        <taxon>Flavobacteriaceae</taxon>
        <taxon>Salegentibacter</taxon>
    </lineage>
</organism>
<dbReference type="RefSeq" id="WP_380744654.1">
    <property type="nucleotide sequence ID" value="NZ_JBHTLI010000001.1"/>
</dbReference>
<gene>
    <name evidence="2" type="ORF">ACFQ3Q_08060</name>
</gene>
<evidence type="ECO:0000313" key="3">
    <source>
        <dbReference type="Proteomes" id="UP001597131"/>
    </source>
</evidence>
<feature type="transmembrane region" description="Helical" evidence="1">
    <location>
        <begin position="139"/>
        <end position="164"/>
    </location>
</feature>
<name>A0ABW3NPX1_9FLAO</name>
<dbReference type="EMBL" id="JBHTLI010000001">
    <property type="protein sequence ID" value="MFD1095698.1"/>
    <property type="molecule type" value="Genomic_DNA"/>
</dbReference>
<keyword evidence="1" id="KW-0812">Transmembrane</keyword>
<feature type="transmembrane region" description="Helical" evidence="1">
    <location>
        <begin position="12"/>
        <end position="32"/>
    </location>
</feature>
<keyword evidence="1" id="KW-1133">Transmembrane helix</keyword>
<proteinExistence type="predicted"/>
<dbReference type="Proteomes" id="UP001597131">
    <property type="component" value="Unassembled WGS sequence"/>
</dbReference>
<sequence>MENSPSVKSVAYPYGLMLAIYSILVLVLIYLMNIDQENWVIGTVNSLVTIVLYILALRTFKKKNGGFMKLKEALKVGLAIAAISGIISAVYAYIHYSFVYPEFLDMMYEKSYLDITERNMPQAQTDQALELSKMTLSPLFFATTTLILNLFFGFLISLIVGLIMKRENPAYQ</sequence>
<protein>
    <submittedName>
        <fullName evidence="2">DUF4199 domain-containing protein</fullName>
    </submittedName>
</protein>
<reference evidence="3" key="1">
    <citation type="journal article" date="2019" name="Int. J. Syst. Evol. Microbiol.">
        <title>The Global Catalogue of Microorganisms (GCM) 10K type strain sequencing project: providing services to taxonomists for standard genome sequencing and annotation.</title>
        <authorList>
            <consortium name="The Broad Institute Genomics Platform"/>
            <consortium name="The Broad Institute Genome Sequencing Center for Infectious Disease"/>
            <person name="Wu L."/>
            <person name="Ma J."/>
        </authorList>
    </citation>
    <scope>NUCLEOTIDE SEQUENCE [LARGE SCALE GENOMIC DNA]</scope>
    <source>
        <strain evidence="3">CCUG 64793</strain>
    </source>
</reference>